<dbReference type="EnsemblPlants" id="AES90588">
    <property type="protein sequence ID" value="AES90588"/>
    <property type="gene ID" value="MTR_4g093590"/>
</dbReference>
<dbReference type="KEGG" id="mtr:11410418"/>
<feature type="region of interest" description="Disordered" evidence="1">
    <location>
        <begin position="262"/>
        <end position="321"/>
    </location>
</feature>
<dbReference type="EMBL" id="PSQE01000004">
    <property type="protein sequence ID" value="RHN62662.1"/>
    <property type="molecule type" value="Genomic_DNA"/>
</dbReference>
<accession>A0A0C3X2W6</accession>
<protein>
    <submittedName>
        <fullName evidence="2">Executer 1</fullName>
    </submittedName>
</protein>
<dbReference type="HOGENOM" id="CLU_019201_0_0_1"/>
<feature type="region of interest" description="Disordered" evidence="1">
    <location>
        <begin position="357"/>
        <end position="417"/>
    </location>
</feature>
<reference evidence="2 5" key="2">
    <citation type="journal article" date="2014" name="BMC Genomics">
        <title>An improved genome release (version Mt4.0) for the model legume Medicago truncatula.</title>
        <authorList>
            <person name="Tang H."/>
            <person name="Krishnakumar V."/>
            <person name="Bidwell S."/>
            <person name="Rosen B."/>
            <person name="Chan A."/>
            <person name="Zhou S."/>
            <person name="Gentzbittel L."/>
            <person name="Childs K.L."/>
            <person name="Yandell M."/>
            <person name="Gundlach H."/>
            <person name="Mayer K.F."/>
            <person name="Schwartz D.C."/>
            <person name="Town C.D."/>
        </authorList>
    </citation>
    <scope>GENOME REANNOTATION</scope>
    <source>
        <strain evidence="4 5">cv. Jemalong A17</strain>
    </source>
</reference>
<dbReference type="STRING" id="3880.G7JV40"/>
<dbReference type="GO" id="GO:0042651">
    <property type="term" value="C:thylakoid membrane"/>
    <property type="evidence" value="ECO:0000318"/>
    <property type="project" value="GO_Central"/>
</dbReference>
<accession>G7JV40</accession>
<evidence type="ECO:0000313" key="5">
    <source>
        <dbReference type="Proteomes" id="UP000002051"/>
    </source>
</evidence>
<evidence type="ECO:0000256" key="1">
    <source>
        <dbReference type="SAM" id="MobiDB-lite"/>
    </source>
</evidence>
<reference evidence="4" key="3">
    <citation type="submission" date="2015-04" db="UniProtKB">
        <authorList>
            <consortium name="EnsemblPlants"/>
        </authorList>
    </citation>
    <scope>IDENTIFICATION</scope>
    <source>
        <strain evidence="4">cv. Jemalong A17</strain>
    </source>
</reference>
<dbReference type="GO" id="GO:0000304">
    <property type="term" value="P:response to singlet oxygen"/>
    <property type="evidence" value="ECO:0000318"/>
    <property type="project" value="GO_Central"/>
</dbReference>
<reference evidence="2 5" key="1">
    <citation type="journal article" date="2011" name="Nature">
        <title>The Medicago genome provides insight into the evolution of rhizobial symbioses.</title>
        <authorList>
            <person name="Young N.D."/>
            <person name="Debelle F."/>
            <person name="Oldroyd G.E."/>
            <person name="Geurts R."/>
            <person name="Cannon S.B."/>
            <person name="Udvardi M.K."/>
            <person name="Benedito V.A."/>
            <person name="Mayer K.F."/>
            <person name="Gouzy J."/>
            <person name="Schoof H."/>
            <person name="Van de Peer Y."/>
            <person name="Proost S."/>
            <person name="Cook D.R."/>
            <person name="Meyers B.C."/>
            <person name="Spannagl M."/>
            <person name="Cheung F."/>
            <person name="De Mita S."/>
            <person name="Krishnakumar V."/>
            <person name="Gundlach H."/>
            <person name="Zhou S."/>
            <person name="Mudge J."/>
            <person name="Bharti A.K."/>
            <person name="Murray J.D."/>
            <person name="Naoumkina M.A."/>
            <person name="Rosen B."/>
            <person name="Silverstein K.A."/>
            <person name="Tang H."/>
            <person name="Rombauts S."/>
            <person name="Zhao P.X."/>
            <person name="Zhou P."/>
            <person name="Barbe V."/>
            <person name="Bardou P."/>
            <person name="Bechner M."/>
            <person name="Bellec A."/>
            <person name="Berger A."/>
            <person name="Berges H."/>
            <person name="Bidwell S."/>
            <person name="Bisseling T."/>
            <person name="Choisne N."/>
            <person name="Couloux A."/>
            <person name="Denny R."/>
            <person name="Deshpande S."/>
            <person name="Dai X."/>
            <person name="Doyle J.J."/>
            <person name="Dudez A.M."/>
            <person name="Farmer A.D."/>
            <person name="Fouteau S."/>
            <person name="Franken C."/>
            <person name="Gibelin C."/>
            <person name="Gish J."/>
            <person name="Goldstein S."/>
            <person name="Gonzalez A.J."/>
            <person name="Green P.J."/>
            <person name="Hallab A."/>
            <person name="Hartog M."/>
            <person name="Hua A."/>
            <person name="Humphray S.J."/>
            <person name="Jeong D.H."/>
            <person name="Jing Y."/>
            <person name="Jocker A."/>
            <person name="Kenton S.M."/>
            <person name="Kim D.J."/>
            <person name="Klee K."/>
            <person name="Lai H."/>
            <person name="Lang C."/>
            <person name="Lin S."/>
            <person name="Macmil S.L."/>
            <person name="Magdelenat G."/>
            <person name="Matthews L."/>
            <person name="McCorrison J."/>
            <person name="Monaghan E.L."/>
            <person name="Mun J.H."/>
            <person name="Najar F.Z."/>
            <person name="Nicholson C."/>
            <person name="Noirot C."/>
            <person name="O'Bleness M."/>
            <person name="Paule C.R."/>
            <person name="Poulain J."/>
            <person name="Prion F."/>
            <person name="Qin B."/>
            <person name="Qu C."/>
            <person name="Retzel E.F."/>
            <person name="Riddle C."/>
            <person name="Sallet E."/>
            <person name="Samain S."/>
            <person name="Samson N."/>
            <person name="Sanders I."/>
            <person name="Saurat O."/>
            <person name="Scarpelli C."/>
            <person name="Schiex T."/>
            <person name="Segurens B."/>
            <person name="Severin A.J."/>
            <person name="Sherrier D.J."/>
            <person name="Shi R."/>
            <person name="Sims S."/>
            <person name="Singer S.R."/>
            <person name="Sinharoy S."/>
            <person name="Sterck L."/>
            <person name="Viollet A."/>
            <person name="Wang B.B."/>
            <person name="Wang K."/>
            <person name="Wang M."/>
            <person name="Wang X."/>
            <person name="Warfsmann J."/>
            <person name="Weissenbach J."/>
            <person name="White D.D."/>
            <person name="White J.D."/>
            <person name="Wiley G.B."/>
            <person name="Wincker P."/>
            <person name="Xing Y."/>
            <person name="Yang L."/>
            <person name="Yao Z."/>
            <person name="Ying F."/>
            <person name="Zhai J."/>
            <person name="Zhou L."/>
            <person name="Zuber A."/>
            <person name="Denarie J."/>
            <person name="Dixon R.A."/>
            <person name="May G.D."/>
            <person name="Schwartz D.C."/>
            <person name="Rogers J."/>
            <person name="Quetier F."/>
            <person name="Town C.D."/>
            <person name="Roe B.A."/>
        </authorList>
    </citation>
    <scope>NUCLEOTIDE SEQUENCE [LARGE SCALE GENOMIC DNA]</scope>
    <source>
        <strain evidence="2">A17</strain>
        <strain evidence="4 5">cv. Jemalong A17</strain>
    </source>
</reference>
<dbReference type="AlphaFoldDB" id="G7JV40"/>
<name>G7JV40_MEDTR</name>
<feature type="compositionally biased region" description="Polar residues" evidence="1">
    <location>
        <begin position="266"/>
        <end position="285"/>
    </location>
</feature>
<dbReference type="GO" id="GO:0010343">
    <property type="term" value="P:singlet oxygen-mediated programmed cell death"/>
    <property type="evidence" value="ECO:0007669"/>
    <property type="project" value="InterPro"/>
</dbReference>
<evidence type="ECO:0000313" key="2">
    <source>
        <dbReference type="EMBL" id="AES90588.2"/>
    </source>
</evidence>
<evidence type="ECO:0000313" key="3">
    <source>
        <dbReference type="EMBL" id="RHN62662.1"/>
    </source>
</evidence>
<dbReference type="PANTHER" id="PTHR33917:SF3">
    <property type="entry name" value="PROTEIN EXECUTER 1, CHLOROPLASTIC"/>
    <property type="match status" value="1"/>
</dbReference>
<organism evidence="2 5">
    <name type="scientific">Medicago truncatula</name>
    <name type="common">Barrel medic</name>
    <name type="synonym">Medicago tribuloides</name>
    <dbReference type="NCBI Taxonomy" id="3880"/>
    <lineage>
        <taxon>Eukaryota</taxon>
        <taxon>Viridiplantae</taxon>
        <taxon>Streptophyta</taxon>
        <taxon>Embryophyta</taxon>
        <taxon>Tracheophyta</taxon>
        <taxon>Spermatophyta</taxon>
        <taxon>Magnoliopsida</taxon>
        <taxon>eudicotyledons</taxon>
        <taxon>Gunneridae</taxon>
        <taxon>Pentapetalae</taxon>
        <taxon>rosids</taxon>
        <taxon>fabids</taxon>
        <taxon>Fabales</taxon>
        <taxon>Fabaceae</taxon>
        <taxon>Papilionoideae</taxon>
        <taxon>50 kb inversion clade</taxon>
        <taxon>NPAAA clade</taxon>
        <taxon>Hologalegina</taxon>
        <taxon>IRL clade</taxon>
        <taxon>Trifolieae</taxon>
        <taxon>Medicago</taxon>
    </lineage>
</organism>
<dbReference type="Proteomes" id="UP000265566">
    <property type="component" value="Chromosome 4"/>
</dbReference>
<reference evidence="3" key="4">
    <citation type="journal article" date="2018" name="Nat. Plants">
        <title>Whole-genome landscape of Medicago truncatula symbiotic genes.</title>
        <authorList>
            <person name="Pecrix Y."/>
            <person name="Gamas P."/>
            <person name="Carrere S."/>
        </authorList>
    </citation>
    <scope>NUCLEOTIDE SEQUENCE</scope>
    <source>
        <tissue evidence="3">Leaves</tissue>
    </source>
</reference>
<keyword evidence="5" id="KW-1185">Reference proteome</keyword>
<dbReference type="OrthoDB" id="722566at2759"/>
<proteinExistence type="predicted"/>
<dbReference type="InterPro" id="IPR044680">
    <property type="entry name" value="EX1/2"/>
</dbReference>
<dbReference type="Gramene" id="rna25259">
    <property type="protein sequence ID" value="RHN62662.1"/>
    <property type="gene ID" value="gene25259"/>
</dbReference>
<sequence length="708" mass="79220">MASSISSLSTPHLTFPKQNLSTTTFPLKRPSLLHFPSQPLCLCLNSISDDNHNSTNNNDADGNNRRWDSVLQEFVTGAIKQFDSYLNLLRGGSAAAKEGSDVHDDDWDWNRWRHYFDQVDDQERLLIILKSQLRHAVYVEDYEEAAKLKVAIAAAANNDSVGKVKTLLKRAIKEERYNDAAFLRDKAGAGLVGWWAGISKDVNDPHGLIIRITPEHGRYVARSYSPRQLATSAAGVPLFEFFLTMDKKGDFKSQAVYLKRKGSYHGSPTTSSKPLDASGRSSSMESTDDRSELFVVSTEDPESGDDRNDGSDPAEGMPGFQNVLKDMIPGVKVKIFKVITPEKVDKDLMSKVIEELFEEEESEDEDENGEDDGDEDDGDENDGDEEDDSEDEDKENNTEILDLEDIKLETDQEGDDGIEINGDLGTFAREEQNEIAVKVVIGGLVQKLSSNLSPRDLLRVPAKLEIKERRSFSFTVENEVNQLDGPDKGKSSSDKSIKFQGRRRVDNVISDLAKFIGKDKVPAKVLKEVGELISLTLSQAQNHQPLSGSTIFNRIEIPTSFDPLNGLYIGAYGVYSSEVIQMRRRYGQWQEDGRAKETSDLEFYEYVEALKITGDPYVPAGQVAFRAKVGKGYQLPHKGIIPEEFGVIARYKGEGRLAEPGFQNPRWVDGELVILDGKHIKAGPVVGFVYWAPEYHFLVFFNRLRLQQ</sequence>
<dbReference type="PANTHER" id="PTHR33917">
    <property type="entry name" value="PROTEIN EXECUTER 1, CHLOROPLASTIC"/>
    <property type="match status" value="1"/>
</dbReference>
<dbReference type="Proteomes" id="UP000002051">
    <property type="component" value="Chromosome 4"/>
</dbReference>
<dbReference type="EMBL" id="CM001220">
    <property type="protein sequence ID" value="AES90588.2"/>
    <property type="molecule type" value="Genomic_DNA"/>
</dbReference>
<dbReference type="PaxDb" id="3880-AES90588"/>
<feature type="compositionally biased region" description="Acidic residues" evidence="1">
    <location>
        <begin position="357"/>
        <end position="394"/>
    </location>
</feature>
<dbReference type="Pfam" id="PF12014">
    <property type="entry name" value="Cyclin_D1_bind"/>
    <property type="match status" value="1"/>
</dbReference>
<gene>
    <name evidence="4" type="primary">11410418</name>
    <name evidence="2" type="ordered locus">MTR_4g093590</name>
    <name evidence="3" type="ORF">MtrunA17_Chr4g0049841</name>
</gene>
<evidence type="ECO:0000313" key="4">
    <source>
        <dbReference type="EnsemblPlants" id="AES90588"/>
    </source>
</evidence>